<proteinExistence type="predicted"/>
<protein>
    <submittedName>
        <fullName evidence="1">Abi-like protein</fullName>
    </submittedName>
</protein>
<dbReference type="EMBL" id="JQBL01000002">
    <property type="protein sequence ID" value="KRN51266.1"/>
    <property type="molecule type" value="Genomic_DNA"/>
</dbReference>
<accession>A0A0R2HE19</accession>
<organism evidence="1 2">
    <name type="scientific">Kandleria vitulina DSM 20405</name>
    <dbReference type="NCBI Taxonomy" id="1410657"/>
    <lineage>
        <taxon>Bacteria</taxon>
        <taxon>Bacillati</taxon>
        <taxon>Bacillota</taxon>
        <taxon>Erysipelotrichia</taxon>
        <taxon>Erysipelotrichales</taxon>
        <taxon>Coprobacillaceae</taxon>
        <taxon>Kandleria</taxon>
    </lineage>
</organism>
<dbReference type="RefSeq" id="WP_031588734.1">
    <property type="nucleotide sequence ID" value="NZ_JNKN01000005.1"/>
</dbReference>
<dbReference type="InterPro" id="IPR011664">
    <property type="entry name" value="Abi_system_AbiD/AbiF-like"/>
</dbReference>
<name>A0A0R2HE19_9FIRM</name>
<dbReference type="Pfam" id="PF07751">
    <property type="entry name" value="Abi_2"/>
    <property type="match status" value="1"/>
</dbReference>
<keyword evidence="2" id="KW-1185">Reference proteome</keyword>
<comment type="caution">
    <text evidence="1">The sequence shown here is derived from an EMBL/GenBank/DDBJ whole genome shotgun (WGS) entry which is preliminary data.</text>
</comment>
<gene>
    <name evidence="1" type="ORF">IV49_GL000731</name>
</gene>
<evidence type="ECO:0000313" key="1">
    <source>
        <dbReference type="EMBL" id="KRN51266.1"/>
    </source>
</evidence>
<dbReference type="Proteomes" id="UP000051841">
    <property type="component" value="Unassembled WGS sequence"/>
</dbReference>
<sequence>MKEYKTFNQQLKILRQRGMIVPTDGTPKRFLEQENYYNVINGYKDLFLKKDANGVPLDPEEYQTNTQFKELKALFLFDRELRFLFLKYILIFENSFKTVFSHEFSRKYPKANSYLELQNYVDNNPKNVLKQLSILTKTIHDQVDKKGAIKHYIETYGAVPLWVLVNNLTIGNMSHLYNVLKDTEKNIIAKYYSDKFAKQYGTTNLLRVSAEDMQSALKIFNLVRNRCAHEERLYNSDFGNVRVANMAKHFGMTNYNNRRIVVAIIYLKIMLNKKYFKKFYSELMDILRRYQGEFVTVSFDSILDIMGIDLLDIQKLN</sequence>
<dbReference type="PATRIC" id="fig|1410657.5.peg.763"/>
<evidence type="ECO:0000313" key="2">
    <source>
        <dbReference type="Proteomes" id="UP000051841"/>
    </source>
</evidence>
<reference evidence="1 2" key="1">
    <citation type="journal article" date="2015" name="Genome Announc.">
        <title>Expanding the biotechnology potential of lactobacilli through comparative genomics of 213 strains and associated genera.</title>
        <authorList>
            <person name="Sun Z."/>
            <person name="Harris H.M."/>
            <person name="McCann A."/>
            <person name="Guo C."/>
            <person name="Argimon S."/>
            <person name="Zhang W."/>
            <person name="Yang X."/>
            <person name="Jeffery I.B."/>
            <person name="Cooney J.C."/>
            <person name="Kagawa T.F."/>
            <person name="Liu W."/>
            <person name="Song Y."/>
            <person name="Salvetti E."/>
            <person name="Wrobel A."/>
            <person name="Rasinkangas P."/>
            <person name="Parkhill J."/>
            <person name="Rea M.C."/>
            <person name="O'Sullivan O."/>
            <person name="Ritari J."/>
            <person name="Douillard F.P."/>
            <person name="Paul Ross R."/>
            <person name="Yang R."/>
            <person name="Briner A.E."/>
            <person name="Felis G.E."/>
            <person name="de Vos W.M."/>
            <person name="Barrangou R."/>
            <person name="Klaenhammer T.R."/>
            <person name="Caufield P.W."/>
            <person name="Cui Y."/>
            <person name="Zhang H."/>
            <person name="O'Toole P.W."/>
        </authorList>
    </citation>
    <scope>NUCLEOTIDE SEQUENCE [LARGE SCALE GENOMIC DNA]</scope>
    <source>
        <strain evidence="1 2">DSM 20405</strain>
    </source>
</reference>
<dbReference type="AlphaFoldDB" id="A0A0R2HE19"/>